<dbReference type="AlphaFoldDB" id="A0A0E9XJY7"/>
<proteinExistence type="predicted"/>
<organism evidence="1">
    <name type="scientific">Anguilla anguilla</name>
    <name type="common">European freshwater eel</name>
    <name type="synonym">Muraena anguilla</name>
    <dbReference type="NCBI Taxonomy" id="7936"/>
    <lineage>
        <taxon>Eukaryota</taxon>
        <taxon>Metazoa</taxon>
        <taxon>Chordata</taxon>
        <taxon>Craniata</taxon>
        <taxon>Vertebrata</taxon>
        <taxon>Euteleostomi</taxon>
        <taxon>Actinopterygii</taxon>
        <taxon>Neopterygii</taxon>
        <taxon>Teleostei</taxon>
        <taxon>Anguilliformes</taxon>
        <taxon>Anguillidae</taxon>
        <taxon>Anguilla</taxon>
    </lineage>
</organism>
<dbReference type="EMBL" id="GBXM01005851">
    <property type="protein sequence ID" value="JAI02727.1"/>
    <property type="molecule type" value="Transcribed_RNA"/>
</dbReference>
<sequence>MVVTHLFRVFRTTKLATLYGVLW</sequence>
<reference evidence="1" key="1">
    <citation type="submission" date="2014-11" db="EMBL/GenBank/DDBJ databases">
        <authorList>
            <person name="Amaro Gonzalez C."/>
        </authorList>
    </citation>
    <scope>NUCLEOTIDE SEQUENCE</scope>
</reference>
<name>A0A0E9XJY7_ANGAN</name>
<reference evidence="1" key="2">
    <citation type="journal article" date="2015" name="Fish Shellfish Immunol.">
        <title>Early steps in the European eel (Anguilla anguilla)-Vibrio vulnificus interaction in the gills: Role of the RtxA13 toxin.</title>
        <authorList>
            <person name="Callol A."/>
            <person name="Pajuelo D."/>
            <person name="Ebbesson L."/>
            <person name="Teles M."/>
            <person name="MacKenzie S."/>
            <person name="Amaro C."/>
        </authorList>
    </citation>
    <scope>NUCLEOTIDE SEQUENCE</scope>
</reference>
<protein>
    <submittedName>
        <fullName evidence="1">Uncharacterized protein</fullName>
    </submittedName>
</protein>
<accession>A0A0E9XJY7</accession>
<evidence type="ECO:0000313" key="1">
    <source>
        <dbReference type="EMBL" id="JAI02727.1"/>
    </source>
</evidence>